<evidence type="ECO:0000259" key="9">
    <source>
        <dbReference type="PROSITE" id="PS50109"/>
    </source>
</evidence>
<protein>
    <recommendedName>
        <fullName evidence="2">histidine kinase</fullName>
        <ecNumber evidence="2">2.7.13.3</ecNumber>
    </recommendedName>
</protein>
<feature type="transmembrane region" description="Helical" evidence="8">
    <location>
        <begin position="49"/>
        <end position="67"/>
    </location>
</feature>
<dbReference type="InterPro" id="IPR036890">
    <property type="entry name" value="HATPase_C_sf"/>
</dbReference>
<dbReference type="Pfam" id="PF02518">
    <property type="entry name" value="HATPase_c"/>
    <property type="match status" value="1"/>
</dbReference>
<evidence type="ECO:0000256" key="7">
    <source>
        <dbReference type="ARBA" id="ARBA00022840"/>
    </source>
</evidence>
<keyword evidence="6 10" id="KW-0418">Kinase</keyword>
<feature type="transmembrane region" description="Helical" evidence="8">
    <location>
        <begin position="74"/>
        <end position="94"/>
    </location>
</feature>
<dbReference type="GO" id="GO:0016301">
    <property type="term" value="F:kinase activity"/>
    <property type="evidence" value="ECO:0007669"/>
    <property type="project" value="UniProtKB-KW"/>
</dbReference>
<keyword evidence="8" id="KW-0812">Transmembrane</keyword>
<feature type="transmembrane region" description="Helical" evidence="8">
    <location>
        <begin position="20"/>
        <end position="37"/>
    </location>
</feature>
<evidence type="ECO:0000256" key="6">
    <source>
        <dbReference type="ARBA" id="ARBA00022777"/>
    </source>
</evidence>
<dbReference type="InterPro" id="IPR011495">
    <property type="entry name" value="Sig_transdc_His_kin_sub2_dim/P"/>
</dbReference>
<sequence length="335" mass="36275">MRKILRSRLPERLAHRAPPIVVEVTIGLLAALAMLTLRASLYGLAGDRAPYALNFLAVVAAAVLAGWRSGLIALVAGQLLVWYMIVTPQFSWTVAGADRIGGMVISTASQALILLVIGLYQREVDKGTAEREQRLALLDEALREIDHRTRNNYQTVLAMIDLQARRAPDATVADALRQVSERIQAIANASQQLAVRSADLMAIRLDDHLCGLVKQIERGLGRSGIEIDCEVDEATASVEKATSISIIVNELVTNAIKHAFNGEGSGRVLVAGRTGNSFELIVTDDGRGMKATRKDDHDGLGTKLIESFARQLGAKHQVTSTDQGTTHRLVIPSLH</sequence>
<evidence type="ECO:0000256" key="1">
    <source>
        <dbReference type="ARBA" id="ARBA00000085"/>
    </source>
</evidence>
<dbReference type="Proteomes" id="UP001165342">
    <property type="component" value="Unassembled WGS sequence"/>
</dbReference>
<dbReference type="Gene3D" id="3.30.565.10">
    <property type="entry name" value="Histidine kinase-like ATPase, C-terminal domain"/>
    <property type="match status" value="1"/>
</dbReference>
<feature type="transmembrane region" description="Helical" evidence="8">
    <location>
        <begin position="100"/>
        <end position="120"/>
    </location>
</feature>
<keyword evidence="11" id="KW-1185">Reference proteome</keyword>
<keyword evidence="3" id="KW-0597">Phosphoprotein</keyword>
<dbReference type="SMART" id="SM00387">
    <property type="entry name" value="HATPase_c"/>
    <property type="match status" value="1"/>
</dbReference>
<dbReference type="SUPFAM" id="SSF55874">
    <property type="entry name" value="ATPase domain of HSP90 chaperone/DNA topoisomerase II/histidine kinase"/>
    <property type="match status" value="1"/>
</dbReference>
<accession>A0ABT0RYQ3</accession>
<dbReference type="InterPro" id="IPR025201">
    <property type="entry name" value="KdpD_TM"/>
</dbReference>
<evidence type="ECO:0000256" key="5">
    <source>
        <dbReference type="ARBA" id="ARBA00022741"/>
    </source>
</evidence>
<dbReference type="EMBL" id="JAMGBE010000001">
    <property type="protein sequence ID" value="MCL6728518.1"/>
    <property type="molecule type" value="Genomic_DNA"/>
</dbReference>
<comment type="caution">
    <text evidence="10">The sequence shown here is derived from an EMBL/GenBank/DDBJ whole genome shotgun (WGS) entry which is preliminary data.</text>
</comment>
<evidence type="ECO:0000313" key="10">
    <source>
        <dbReference type="EMBL" id="MCL6728518.1"/>
    </source>
</evidence>
<proteinExistence type="predicted"/>
<evidence type="ECO:0000256" key="3">
    <source>
        <dbReference type="ARBA" id="ARBA00022553"/>
    </source>
</evidence>
<dbReference type="PROSITE" id="PS50109">
    <property type="entry name" value="HIS_KIN"/>
    <property type="match status" value="1"/>
</dbReference>
<evidence type="ECO:0000256" key="8">
    <source>
        <dbReference type="SAM" id="Phobius"/>
    </source>
</evidence>
<dbReference type="RefSeq" id="WP_249830028.1">
    <property type="nucleotide sequence ID" value="NZ_JAMGBE010000001.1"/>
</dbReference>
<name>A0ABT0RYQ3_9SPHN</name>
<evidence type="ECO:0000313" key="11">
    <source>
        <dbReference type="Proteomes" id="UP001165342"/>
    </source>
</evidence>
<keyword evidence="4" id="KW-0808">Transferase</keyword>
<keyword evidence="5" id="KW-0547">Nucleotide-binding</keyword>
<evidence type="ECO:0000256" key="4">
    <source>
        <dbReference type="ARBA" id="ARBA00022679"/>
    </source>
</evidence>
<dbReference type="Pfam" id="PF13493">
    <property type="entry name" value="DUF4118"/>
    <property type="match status" value="1"/>
</dbReference>
<reference evidence="10" key="1">
    <citation type="submission" date="2022-05" db="EMBL/GenBank/DDBJ databases">
        <authorList>
            <person name="Jo J.-H."/>
            <person name="Im W.-T."/>
        </authorList>
    </citation>
    <scope>NUCLEOTIDE SEQUENCE</scope>
    <source>
        <strain evidence="10">SE220</strain>
    </source>
</reference>
<keyword evidence="8" id="KW-1133">Transmembrane helix</keyword>
<dbReference type="EC" id="2.7.13.3" evidence="2"/>
<dbReference type="InterPro" id="IPR005467">
    <property type="entry name" value="His_kinase_dom"/>
</dbReference>
<keyword evidence="8" id="KW-0472">Membrane</keyword>
<organism evidence="10 11">
    <name type="scientific">Sphingomonas hankyongi</name>
    <dbReference type="NCBI Taxonomy" id="2908209"/>
    <lineage>
        <taxon>Bacteria</taxon>
        <taxon>Pseudomonadati</taxon>
        <taxon>Pseudomonadota</taxon>
        <taxon>Alphaproteobacteria</taxon>
        <taxon>Sphingomonadales</taxon>
        <taxon>Sphingomonadaceae</taxon>
        <taxon>Sphingomonas</taxon>
    </lineage>
</organism>
<dbReference type="Pfam" id="PF07568">
    <property type="entry name" value="HisKA_2"/>
    <property type="match status" value="1"/>
</dbReference>
<keyword evidence="7" id="KW-0067">ATP-binding</keyword>
<evidence type="ECO:0000256" key="2">
    <source>
        <dbReference type="ARBA" id="ARBA00012438"/>
    </source>
</evidence>
<feature type="domain" description="Histidine kinase" evidence="9">
    <location>
        <begin position="144"/>
        <end position="335"/>
    </location>
</feature>
<gene>
    <name evidence="10" type="ORF">LZ538_00415</name>
</gene>
<dbReference type="InterPro" id="IPR003594">
    <property type="entry name" value="HATPase_dom"/>
</dbReference>
<dbReference type="PANTHER" id="PTHR41523:SF8">
    <property type="entry name" value="ETHYLENE RESPONSE SENSOR PROTEIN"/>
    <property type="match status" value="1"/>
</dbReference>
<comment type="catalytic activity">
    <reaction evidence="1">
        <text>ATP + protein L-histidine = ADP + protein N-phospho-L-histidine.</text>
        <dbReference type="EC" id="2.7.13.3"/>
    </reaction>
</comment>
<dbReference type="Gene3D" id="3.30.450.20">
    <property type="entry name" value="PAS domain"/>
    <property type="match status" value="1"/>
</dbReference>
<dbReference type="PANTHER" id="PTHR41523">
    <property type="entry name" value="TWO-COMPONENT SYSTEM SENSOR PROTEIN"/>
    <property type="match status" value="1"/>
</dbReference>